<dbReference type="PROSITE" id="PS50893">
    <property type="entry name" value="ABC_TRANSPORTER_2"/>
    <property type="match status" value="2"/>
</dbReference>
<proteinExistence type="predicted"/>
<dbReference type="InterPro" id="IPR027417">
    <property type="entry name" value="P-loop_NTPase"/>
</dbReference>
<dbReference type="InterPro" id="IPR017871">
    <property type="entry name" value="ABC_transporter-like_CS"/>
</dbReference>
<dbReference type="Pfam" id="PF00005">
    <property type="entry name" value="ABC_tran"/>
    <property type="match status" value="2"/>
</dbReference>
<gene>
    <name evidence="6" type="ORF">PGLA2088_LOCUS4349</name>
</gene>
<dbReference type="FunFam" id="3.40.50.300:FF:001197">
    <property type="entry name" value="Putative ATP-binding cassette family ATPase"/>
    <property type="match status" value="1"/>
</dbReference>
<evidence type="ECO:0000256" key="3">
    <source>
        <dbReference type="ARBA" id="ARBA00022840"/>
    </source>
</evidence>
<dbReference type="GO" id="GO:0005524">
    <property type="term" value="F:ATP binding"/>
    <property type="evidence" value="ECO:0007669"/>
    <property type="project" value="UniProtKB-KW"/>
</dbReference>
<dbReference type="FunFam" id="3.40.50.300:FF:000011">
    <property type="entry name" value="Putative ABC transporter ATP-binding component"/>
    <property type="match status" value="1"/>
</dbReference>
<dbReference type="EMBL" id="CAJNNW010003946">
    <property type="protein sequence ID" value="CAE8645932.1"/>
    <property type="molecule type" value="Genomic_DNA"/>
</dbReference>
<evidence type="ECO:0000256" key="2">
    <source>
        <dbReference type="ARBA" id="ARBA00022741"/>
    </source>
</evidence>
<evidence type="ECO:0000259" key="5">
    <source>
        <dbReference type="PROSITE" id="PS50893"/>
    </source>
</evidence>
<dbReference type="InterPro" id="IPR032781">
    <property type="entry name" value="ABC_tran_Xtn"/>
</dbReference>
<evidence type="ECO:0000313" key="6">
    <source>
        <dbReference type="EMBL" id="CAE8645932.1"/>
    </source>
</evidence>
<dbReference type="AlphaFoldDB" id="A0A813I2K3"/>
<dbReference type="Proteomes" id="UP000626109">
    <property type="component" value="Unassembled WGS sequence"/>
</dbReference>
<feature type="compositionally biased region" description="Low complexity" evidence="4">
    <location>
        <begin position="82"/>
        <end position="96"/>
    </location>
</feature>
<evidence type="ECO:0000256" key="4">
    <source>
        <dbReference type="SAM" id="MobiDB-lite"/>
    </source>
</evidence>
<keyword evidence="2" id="KW-0547">Nucleotide-binding</keyword>
<dbReference type="PROSITE" id="PS00211">
    <property type="entry name" value="ABC_TRANSPORTER_1"/>
    <property type="match status" value="1"/>
</dbReference>
<dbReference type="InterPro" id="IPR003593">
    <property type="entry name" value="AAA+_ATPase"/>
</dbReference>
<feature type="compositionally biased region" description="Gly residues" evidence="4">
    <location>
        <begin position="97"/>
        <end position="106"/>
    </location>
</feature>
<feature type="domain" description="ABC transporter" evidence="5">
    <location>
        <begin position="552"/>
        <end position="772"/>
    </location>
</feature>
<evidence type="ECO:0000313" key="7">
    <source>
        <dbReference type="Proteomes" id="UP000626109"/>
    </source>
</evidence>
<dbReference type="InterPro" id="IPR050611">
    <property type="entry name" value="ABCF"/>
</dbReference>
<name>A0A813I2K3_POLGL</name>
<dbReference type="CDD" id="cd03221">
    <property type="entry name" value="ABCF_EF-3"/>
    <property type="match status" value="2"/>
</dbReference>
<dbReference type="GO" id="GO:0016887">
    <property type="term" value="F:ATP hydrolysis activity"/>
    <property type="evidence" value="ECO:0007669"/>
    <property type="project" value="InterPro"/>
</dbReference>
<keyword evidence="1" id="KW-0677">Repeat</keyword>
<feature type="region of interest" description="Disordered" evidence="4">
    <location>
        <begin position="78"/>
        <end position="106"/>
    </location>
</feature>
<dbReference type="PANTHER" id="PTHR19211">
    <property type="entry name" value="ATP-BINDING TRANSPORT PROTEIN-RELATED"/>
    <property type="match status" value="1"/>
</dbReference>
<dbReference type="InterPro" id="IPR003439">
    <property type="entry name" value="ABC_transporter-like_ATP-bd"/>
</dbReference>
<sequence length="772" mass="84020">MDAAAIAAVLKDVLDSSKFAEETLDYMASILQEEPEAGDSEMWELLADFLRDAGVVAEDDEAAGLAICSQLVTRLRPGQAGGSTSSTAKAPAAAGKGSQGGGGYGGAKAEALSRPVMLSSLLEAAPQGSGAGFGDAYQVGDGPLGPRGGLEELPQEHLKVVAAVAKKKNEKIARRAERKAWRAEEMEEEDAVWVDLPAGQSLGGAGGAVDFHLERYNLVNKKGSGDLLCNASCTFAQGRRYGLLGRNGVGKSTFLDAVARREVPGVPSCSIFYVRQEVEGDERTAGEWLLQADSEKVRLNAEKEQLTGESSDGGIRLAQIYGRLEEIEGSEKHVEEKRASDILTGLGFDSVLRSKATRDLSGGWRMRVALACALFVSPGLLLLDEPTNHLDLETVIWLEHYINTGFHGTLLVVSHDRVFLNEVVTDIVLFENEALEVYRGDFNAFEKIREEHRARQERLREQQEMKREHLQEYITKHAEAGNNGCKAAAQRKARIRKLDKLGMEAQSAIEGRKIKLSYDGVQKDVEAVQDAASVTLTFPDPGVCDSLGNPLLRFTDLEFGYGDEPALFSGLNLSIGQDSRIAILGKNGSGKSTLLKLLLSKLRPRAGSSAPHRGACVEYVAQHHLENLDGESRPLQIALDRFPGDGSMTHELKMRMHLGHFGLGGDVLPHQKVKTLSGGQKFRVSLALAMYRKPHLLVMDEPTNHLDLETIDALVDALDEFKGGVILVSHDEHLIDSVCKDLYVLEKKKLNRFPGGIIEYKKRVLANSKLTS</sequence>
<reference evidence="6" key="1">
    <citation type="submission" date="2021-02" db="EMBL/GenBank/DDBJ databases">
        <authorList>
            <person name="Dougan E. K."/>
            <person name="Rhodes N."/>
            <person name="Thang M."/>
            <person name="Chan C."/>
        </authorList>
    </citation>
    <scope>NUCLEOTIDE SEQUENCE</scope>
</reference>
<dbReference type="Gene3D" id="3.40.50.300">
    <property type="entry name" value="P-loop containing nucleotide triphosphate hydrolases"/>
    <property type="match status" value="2"/>
</dbReference>
<evidence type="ECO:0000256" key="1">
    <source>
        <dbReference type="ARBA" id="ARBA00022737"/>
    </source>
</evidence>
<dbReference type="SMART" id="SM00382">
    <property type="entry name" value="AAA"/>
    <property type="match status" value="2"/>
</dbReference>
<dbReference type="Pfam" id="PF12848">
    <property type="entry name" value="ABC_tran_Xtn"/>
    <property type="match status" value="1"/>
</dbReference>
<organism evidence="6 7">
    <name type="scientific">Polarella glacialis</name>
    <name type="common">Dinoflagellate</name>
    <dbReference type="NCBI Taxonomy" id="89957"/>
    <lineage>
        <taxon>Eukaryota</taxon>
        <taxon>Sar</taxon>
        <taxon>Alveolata</taxon>
        <taxon>Dinophyceae</taxon>
        <taxon>Suessiales</taxon>
        <taxon>Suessiaceae</taxon>
        <taxon>Polarella</taxon>
    </lineage>
</organism>
<protein>
    <recommendedName>
        <fullName evidence="5">ABC transporter domain-containing protein</fullName>
    </recommendedName>
</protein>
<keyword evidence="3" id="KW-0067">ATP-binding</keyword>
<feature type="domain" description="ABC transporter" evidence="5">
    <location>
        <begin position="213"/>
        <end position="457"/>
    </location>
</feature>
<dbReference type="PANTHER" id="PTHR19211:SF14">
    <property type="entry name" value="ATP-BINDING CASSETTE SUB-FAMILY F MEMBER 1"/>
    <property type="match status" value="1"/>
</dbReference>
<accession>A0A813I2K3</accession>
<dbReference type="SUPFAM" id="SSF52540">
    <property type="entry name" value="P-loop containing nucleoside triphosphate hydrolases"/>
    <property type="match status" value="2"/>
</dbReference>
<comment type="caution">
    <text evidence="6">The sequence shown here is derived from an EMBL/GenBank/DDBJ whole genome shotgun (WGS) entry which is preliminary data.</text>
</comment>